<dbReference type="PANTHER" id="PTHR43428:SF1">
    <property type="entry name" value="ARSENATE REDUCTASE"/>
    <property type="match status" value="1"/>
</dbReference>
<dbReference type="STRING" id="396588.Tgr7_2949"/>
<dbReference type="OrthoDB" id="5795045at2"/>
<dbReference type="Pfam" id="PF01451">
    <property type="entry name" value="LMWPc"/>
    <property type="match status" value="1"/>
</dbReference>
<dbReference type="InterPro" id="IPR036196">
    <property type="entry name" value="Ptyr_pPase_sf"/>
</dbReference>
<keyword evidence="4" id="KW-1185">Reference proteome</keyword>
<dbReference type="SUPFAM" id="SSF52788">
    <property type="entry name" value="Phosphotyrosine protein phosphatases I"/>
    <property type="match status" value="1"/>
</dbReference>
<evidence type="ECO:0000256" key="1">
    <source>
        <dbReference type="ARBA" id="ARBA00022849"/>
    </source>
</evidence>
<evidence type="ECO:0000259" key="2">
    <source>
        <dbReference type="SMART" id="SM00226"/>
    </source>
</evidence>
<dbReference type="PANTHER" id="PTHR43428">
    <property type="entry name" value="ARSENATE REDUCTASE"/>
    <property type="match status" value="1"/>
</dbReference>
<dbReference type="AlphaFoldDB" id="B8GPA1"/>
<dbReference type="GO" id="GO:0046685">
    <property type="term" value="P:response to arsenic-containing substance"/>
    <property type="evidence" value="ECO:0007669"/>
    <property type="project" value="UniProtKB-KW"/>
</dbReference>
<organism evidence="3 4">
    <name type="scientific">Thioalkalivibrio sulfidiphilus (strain HL-EbGR7)</name>
    <dbReference type="NCBI Taxonomy" id="396588"/>
    <lineage>
        <taxon>Bacteria</taxon>
        <taxon>Pseudomonadati</taxon>
        <taxon>Pseudomonadota</taxon>
        <taxon>Gammaproteobacteria</taxon>
        <taxon>Chromatiales</taxon>
        <taxon>Ectothiorhodospiraceae</taxon>
        <taxon>Thioalkalivibrio</taxon>
    </lineage>
</organism>
<dbReference type="eggNOG" id="COG0394">
    <property type="taxonomic scope" value="Bacteria"/>
</dbReference>
<dbReference type="InterPro" id="IPR023485">
    <property type="entry name" value="Ptyr_pPase"/>
</dbReference>
<dbReference type="EMBL" id="CP001339">
    <property type="protein sequence ID" value="ACL74021.1"/>
    <property type="molecule type" value="Genomic_DNA"/>
</dbReference>
<dbReference type="Proteomes" id="UP000002383">
    <property type="component" value="Chromosome"/>
</dbReference>
<gene>
    <name evidence="3" type="ordered locus">Tgr7_2949</name>
</gene>
<feature type="domain" description="Phosphotyrosine protein phosphatase I" evidence="2">
    <location>
        <begin position="12"/>
        <end position="144"/>
    </location>
</feature>
<accession>B8GPA1</accession>
<dbReference type="Gene3D" id="3.40.50.2300">
    <property type="match status" value="1"/>
</dbReference>
<evidence type="ECO:0000313" key="4">
    <source>
        <dbReference type="Proteomes" id="UP000002383"/>
    </source>
</evidence>
<dbReference type="SMART" id="SM00226">
    <property type="entry name" value="LMWPc"/>
    <property type="match status" value="1"/>
</dbReference>
<reference evidence="3 4" key="1">
    <citation type="journal article" date="2011" name="Stand. Genomic Sci.">
        <title>Complete genome sequence of 'Thioalkalivibrio sulfidophilus' HL-EbGr7.</title>
        <authorList>
            <person name="Muyzer G."/>
            <person name="Sorokin D.Y."/>
            <person name="Mavromatis K."/>
            <person name="Lapidus A."/>
            <person name="Clum A."/>
            <person name="Ivanova N."/>
            <person name="Pati A."/>
            <person name="d'Haeseleer P."/>
            <person name="Woyke T."/>
            <person name="Kyrpides N.C."/>
        </authorList>
    </citation>
    <scope>NUCLEOTIDE SEQUENCE [LARGE SCALE GENOMIC DNA]</scope>
    <source>
        <strain evidence="3 4">HL-EbGR7</strain>
    </source>
</reference>
<dbReference type="HOGENOM" id="CLU_071415_3_2_6"/>
<protein>
    <submittedName>
        <fullName evidence="3">Protein-tyrosine phosphatase, low molecular weight</fullName>
    </submittedName>
</protein>
<sequence precursor="true">MATGKANLRRKPHILFVSQATSARTPMAAAYGAQMLGDLVEVRAAGMEVTAIDPRTRDALKQEGLKAEGLDSRRLDEDLLEWADLVVTLCADAQRIRLPERDSFVHKNWPIDSPARQATGSEDSKPYLRTRDEIKRRVHQLATSIKLMHR</sequence>
<proteinExistence type="predicted"/>
<evidence type="ECO:0000313" key="3">
    <source>
        <dbReference type="EMBL" id="ACL74021.1"/>
    </source>
</evidence>
<dbReference type="KEGG" id="tgr:Tgr7_2949"/>
<dbReference type="RefSeq" id="WP_012639484.1">
    <property type="nucleotide sequence ID" value="NC_011901.1"/>
</dbReference>
<name>B8GPA1_THISH</name>
<keyword evidence="1" id="KW-0059">Arsenical resistance</keyword>